<dbReference type="Proteomes" id="UP001254608">
    <property type="component" value="Unassembled WGS sequence"/>
</dbReference>
<proteinExistence type="predicted"/>
<evidence type="ECO:0000256" key="3">
    <source>
        <dbReference type="ARBA" id="ARBA00023163"/>
    </source>
</evidence>
<keyword evidence="3" id="KW-0804">Transcription</keyword>
<comment type="caution">
    <text evidence="5">The sequence shown here is derived from an EMBL/GenBank/DDBJ whole genome shotgun (WGS) entry which is preliminary data.</text>
</comment>
<keyword evidence="6" id="KW-1185">Reference proteome</keyword>
<name>A0ABU2WH38_9GAMM</name>
<dbReference type="PANTHER" id="PTHR46796">
    <property type="entry name" value="HTH-TYPE TRANSCRIPTIONAL ACTIVATOR RHAS-RELATED"/>
    <property type="match status" value="1"/>
</dbReference>
<keyword evidence="1" id="KW-0805">Transcription regulation</keyword>
<sequence length="181" mass="19853">MTIVHVDPDHGLCRLLFTALDNADVLIPQPAPSSSIQKALSPSRLRNLDCGSIRNILCDALTASFDLHPLESAPDSRIAQLCRRLRSQAPEVPTVAAIAAEMQLSGSRLAHLFRQQMGVVLKRFLMHLRLQHAMRAWGPGCSFSEIAVDASFYDQAHLICPTRGMLDFLPSLACRPKSALS</sequence>
<keyword evidence="2" id="KW-0238">DNA-binding</keyword>
<feature type="domain" description="HTH araC/xylS-type" evidence="4">
    <location>
        <begin position="79"/>
        <end position="176"/>
    </location>
</feature>
<dbReference type="PROSITE" id="PS01124">
    <property type="entry name" value="HTH_ARAC_FAMILY_2"/>
    <property type="match status" value="1"/>
</dbReference>
<evidence type="ECO:0000259" key="4">
    <source>
        <dbReference type="PROSITE" id="PS01124"/>
    </source>
</evidence>
<evidence type="ECO:0000256" key="1">
    <source>
        <dbReference type="ARBA" id="ARBA00023015"/>
    </source>
</evidence>
<evidence type="ECO:0000313" key="5">
    <source>
        <dbReference type="EMBL" id="MDT0497186.1"/>
    </source>
</evidence>
<dbReference type="Gene3D" id="1.10.10.60">
    <property type="entry name" value="Homeodomain-like"/>
    <property type="match status" value="1"/>
</dbReference>
<gene>
    <name evidence="5" type="ORF">RM530_07380</name>
</gene>
<accession>A0ABU2WH38</accession>
<dbReference type="SMART" id="SM00342">
    <property type="entry name" value="HTH_ARAC"/>
    <property type="match status" value="1"/>
</dbReference>
<evidence type="ECO:0000313" key="6">
    <source>
        <dbReference type="Proteomes" id="UP001254608"/>
    </source>
</evidence>
<dbReference type="EMBL" id="JAVRIC010000008">
    <property type="protein sequence ID" value="MDT0497186.1"/>
    <property type="molecule type" value="Genomic_DNA"/>
</dbReference>
<organism evidence="5 6">
    <name type="scientific">Banduia mediterranea</name>
    <dbReference type="NCBI Taxonomy" id="3075609"/>
    <lineage>
        <taxon>Bacteria</taxon>
        <taxon>Pseudomonadati</taxon>
        <taxon>Pseudomonadota</taxon>
        <taxon>Gammaproteobacteria</taxon>
        <taxon>Nevskiales</taxon>
        <taxon>Algiphilaceae</taxon>
        <taxon>Banduia</taxon>
    </lineage>
</organism>
<reference evidence="5 6" key="1">
    <citation type="submission" date="2023-09" db="EMBL/GenBank/DDBJ databases">
        <authorList>
            <person name="Rey-Velasco X."/>
        </authorList>
    </citation>
    <scope>NUCLEOTIDE SEQUENCE [LARGE SCALE GENOMIC DNA]</scope>
    <source>
        <strain evidence="5 6">W345</strain>
    </source>
</reference>
<dbReference type="InterPro" id="IPR018060">
    <property type="entry name" value="HTH_AraC"/>
</dbReference>
<dbReference type="InterPro" id="IPR050204">
    <property type="entry name" value="AraC_XylS_family_regulators"/>
</dbReference>
<protein>
    <submittedName>
        <fullName evidence="5">AraC family transcriptional regulator</fullName>
    </submittedName>
</protein>
<dbReference type="Pfam" id="PF12833">
    <property type="entry name" value="HTH_18"/>
    <property type="match status" value="1"/>
</dbReference>
<evidence type="ECO:0000256" key="2">
    <source>
        <dbReference type="ARBA" id="ARBA00023125"/>
    </source>
</evidence>
<dbReference type="RefSeq" id="WP_311364580.1">
    <property type="nucleotide sequence ID" value="NZ_JAVRIC010000008.1"/>
</dbReference>